<dbReference type="Proteomes" id="UP001358586">
    <property type="component" value="Chromosome 6"/>
</dbReference>
<evidence type="ECO:0000256" key="1">
    <source>
        <dbReference type="SAM" id="MobiDB-lite"/>
    </source>
</evidence>
<accession>A0ABR0PMK2</accession>
<name>A0ABR0PMK2_GOSAR</name>
<proteinExistence type="predicted"/>
<reference evidence="2 3" key="1">
    <citation type="submission" date="2023-03" db="EMBL/GenBank/DDBJ databases">
        <title>WGS of Gossypium arboreum.</title>
        <authorList>
            <person name="Yu D."/>
        </authorList>
    </citation>
    <scope>NUCLEOTIDE SEQUENCE [LARGE SCALE GENOMIC DNA]</scope>
    <source>
        <tissue evidence="2">Leaf</tissue>
    </source>
</reference>
<protein>
    <submittedName>
        <fullName evidence="2">Uncharacterized protein</fullName>
    </submittedName>
</protein>
<comment type="caution">
    <text evidence="2">The sequence shown here is derived from an EMBL/GenBank/DDBJ whole genome shotgun (WGS) entry which is preliminary data.</text>
</comment>
<organism evidence="2 3">
    <name type="scientific">Gossypium arboreum</name>
    <name type="common">Tree cotton</name>
    <name type="synonym">Gossypium nanking</name>
    <dbReference type="NCBI Taxonomy" id="29729"/>
    <lineage>
        <taxon>Eukaryota</taxon>
        <taxon>Viridiplantae</taxon>
        <taxon>Streptophyta</taxon>
        <taxon>Embryophyta</taxon>
        <taxon>Tracheophyta</taxon>
        <taxon>Spermatophyta</taxon>
        <taxon>Magnoliopsida</taxon>
        <taxon>eudicotyledons</taxon>
        <taxon>Gunneridae</taxon>
        <taxon>Pentapetalae</taxon>
        <taxon>rosids</taxon>
        <taxon>malvids</taxon>
        <taxon>Malvales</taxon>
        <taxon>Malvaceae</taxon>
        <taxon>Malvoideae</taxon>
        <taxon>Gossypium</taxon>
    </lineage>
</organism>
<evidence type="ECO:0000313" key="2">
    <source>
        <dbReference type="EMBL" id="KAK5825661.1"/>
    </source>
</evidence>
<keyword evidence="3" id="KW-1185">Reference proteome</keyword>
<sequence length="92" mass="11257">MLQQQFRILKKHQKGWPLILATLKRKWLSFEVYQLIDYLTKSDTDDEEEVPINQLNRKRYKQTTRKSVQDDAGEMERQQRYKRVAKKFTQPK</sequence>
<gene>
    <name evidence="2" type="ORF">PVK06_020519</name>
</gene>
<dbReference type="EMBL" id="JARKNE010000006">
    <property type="protein sequence ID" value="KAK5825661.1"/>
    <property type="molecule type" value="Genomic_DNA"/>
</dbReference>
<evidence type="ECO:0000313" key="3">
    <source>
        <dbReference type="Proteomes" id="UP001358586"/>
    </source>
</evidence>
<feature type="region of interest" description="Disordered" evidence="1">
    <location>
        <begin position="44"/>
        <end position="92"/>
    </location>
</feature>